<dbReference type="InterPro" id="IPR019734">
    <property type="entry name" value="TPR_rpt"/>
</dbReference>
<dbReference type="Proteomes" id="UP000019277">
    <property type="component" value="Unassembled WGS sequence"/>
</dbReference>
<dbReference type="PANTHER" id="PTHR10098">
    <property type="entry name" value="RAPSYN-RELATED"/>
    <property type="match status" value="1"/>
</dbReference>
<dbReference type="Gene3D" id="1.25.40.10">
    <property type="entry name" value="Tetratricopeptide repeat domain"/>
    <property type="match status" value="1"/>
</dbReference>
<evidence type="ECO:0000313" key="2">
    <source>
        <dbReference type="Proteomes" id="UP000019277"/>
    </source>
</evidence>
<dbReference type="PATRIC" id="fig|909613.9.peg.3907"/>
<gene>
    <name evidence="1" type="ORF">UO65_3906</name>
</gene>
<dbReference type="OrthoDB" id="7628974at2"/>
<dbReference type="STRING" id="909613.UO65_3906"/>
<protein>
    <submittedName>
        <fullName evidence="1">TPR repeat</fullName>
    </submittedName>
</protein>
<evidence type="ECO:0000313" key="1">
    <source>
        <dbReference type="EMBL" id="EWC60765.1"/>
    </source>
</evidence>
<name>W7IJ09_9PSEU</name>
<organism evidence="1 2">
    <name type="scientific">Actinokineospora spheciospongiae</name>
    <dbReference type="NCBI Taxonomy" id="909613"/>
    <lineage>
        <taxon>Bacteria</taxon>
        <taxon>Bacillati</taxon>
        <taxon>Actinomycetota</taxon>
        <taxon>Actinomycetes</taxon>
        <taxon>Pseudonocardiales</taxon>
        <taxon>Pseudonocardiaceae</taxon>
        <taxon>Actinokineospora</taxon>
    </lineage>
</organism>
<dbReference type="eggNOG" id="COG0457">
    <property type="taxonomic scope" value="Bacteria"/>
</dbReference>
<accession>W7IJ09</accession>
<keyword evidence="2" id="KW-1185">Reference proteome</keyword>
<proteinExistence type="predicted"/>
<dbReference type="AlphaFoldDB" id="W7IJ09"/>
<reference evidence="1 2" key="1">
    <citation type="journal article" date="2014" name="Genome Announc.">
        <title>Draft Genome Sequence of the Antitrypanosomally Active Sponge-Associated Bacterium Actinokineospora sp. Strain EG49.</title>
        <authorList>
            <person name="Harjes J."/>
            <person name="Ryu T."/>
            <person name="Abdelmohsen U.R."/>
            <person name="Moitinho-Silva L."/>
            <person name="Horn H."/>
            <person name="Ravasi T."/>
            <person name="Hentschel U."/>
        </authorList>
    </citation>
    <scope>NUCLEOTIDE SEQUENCE [LARGE SCALE GENOMIC DNA]</scope>
    <source>
        <strain evidence="1 2">EG49</strain>
    </source>
</reference>
<comment type="caution">
    <text evidence="1">The sequence shown here is derived from an EMBL/GenBank/DDBJ whole genome shotgun (WGS) entry which is preliminary data.</text>
</comment>
<dbReference type="RefSeq" id="WP_152552160.1">
    <property type="nucleotide sequence ID" value="NZ_AYXG01000145.1"/>
</dbReference>
<dbReference type="EMBL" id="AYXG01000145">
    <property type="protein sequence ID" value="EWC60765.1"/>
    <property type="molecule type" value="Genomic_DNA"/>
</dbReference>
<dbReference type="PANTHER" id="PTHR10098:SF108">
    <property type="entry name" value="TETRATRICOPEPTIDE REPEAT PROTEIN 28"/>
    <property type="match status" value="1"/>
</dbReference>
<dbReference type="Pfam" id="PF13424">
    <property type="entry name" value="TPR_12"/>
    <property type="match status" value="2"/>
</dbReference>
<dbReference type="eggNOG" id="COG3903">
    <property type="taxonomic scope" value="Bacteria"/>
</dbReference>
<dbReference type="SMART" id="SM00028">
    <property type="entry name" value="TPR"/>
    <property type="match status" value="4"/>
</dbReference>
<dbReference type="SUPFAM" id="SSF48452">
    <property type="entry name" value="TPR-like"/>
    <property type="match status" value="1"/>
</dbReference>
<dbReference type="InterPro" id="IPR011990">
    <property type="entry name" value="TPR-like_helical_dom_sf"/>
</dbReference>
<sequence>MRPVERGVPPAPTGAQCVDDVVRRLRELRAWAGVSEREMHRRVRRARSGRGVAELPAFDTVHRCFSPGRKRLNEDLVVEIAAVLGGDALRWRQALQGLAGGRLPESPRLGGRVEPRLLHHYWHTAVSAMARYAPYECHQRPVAHSPAPVFRSRADATAWLNAERPTLVAVAGAHSAEFSELLGQYLEGGCHYRDAETLHTAAARSSCPRTRANALRRLSVVRWKTGRYPAALACLREALTLFRACGDRAGEGKALNNLGSVYRRMGRPREALRCYPRSIAFAGQAADRDAEANARNCLGILHAWLGRHRAAEEQQRIALDLFRDIGNQSGACRVWCDLGDVLMRTGRYDAALRCFPPAMAAAADVGDQVGLGLALARDWLVHARLGTGASSDRLDQARRIAAETGDCALESEIRYGPRVVRW</sequence>